<dbReference type="SUPFAM" id="SSF51735">
    <property type="entry name" value="NAD(P)-binding Rossmann-fold domains"/>
    <property type="match status" value="1"/>
</dbReference>
<dbReference type="InterPro" id="IPR036291">
    <property type="entry name" value="NAD(P)-bd_dom_sf"/>
</dbReference>
<evidence type="ECO:0000313" key="2">
    <source>
        <dbReference type="EMBL" id="TMQ72901.1"/>
    </source>
</evidence>
<dbReference type="InterPro" id="IPR051207">
    <property type="entry name" value="ComplexI_NDUFA9_subunit"/>
</dbReference>
<protein>
    <submittedName>
        <fullName evidence="2">Epimerase</fullName>
    </submittedName>
</protein>
<accession>A0A538UAH2</accession>
<dbReference type="Gene3D" id="3.40.50.720">
    <property type="entry name" value="NAD(P)-binding Rossmann-like Domain"/>
    <property type="match status" value="1"/>
</dbReference>
<dbReference type="Pfam" id="PF13460">
    <property type="entry name" value="NAD_binding_10"/>
    <property type="match status" value="1"/>
</dbReference>
<dbReference type="PANTHER" id="PTHR12126">
    <property type="entry name" value="NADH-UBIQUINONE OXIDOREDUCTASE 39 KDA SUBUNIT-RELATED"/>
    <property type="match status" value="1"/>
</dbReference>
<feature type="domain" description="NAD(P)-binding" evidence="1">
    <location>
        <begin position="10"/>
        <end position="146"/>
    </location>
</feature>
<name>A0A538UAH2_UNCEI</name>
<reference evidence="2 3" key="1">
    <citation type="journal article" date="2019" name="Nat. Microbiol.">
        <title>Mediterranean grassland soil C-N compound turnover is dependent on rainfall and depth, and is mediated by genomically divergent microorganisms.</title>
        <authorList>
            <person name="Diamond S."/>
            <person name="Andeer P.F."/>
            <person name="Li Z."/>
            <person name="Crits-Christoph A."/>
            <person name="Burstein D."/>
            <person name="Anantharaman K."/>
            <person name="Lane K.R."/>
            <person name="Thomas B.C."/>
            <person name="Pan C."/>
            <person name="Northen T.R."/>
            <person name="Banfield J.F."/>
        </authorList>
    </citation>
    <scope>NUCLEOTIDE SEQUENCE [LARGE SCALE GENOMIC DNA]</scope>
    <source>
        <strain evidence="2">WS_11</strain>
    </source>
</reference>
<dbReference type="Proteomes" id="UP000319771">
    <property type="component" value="Unassembled WGS sequence"/>
</dbReference>
<evidence type="ECO:0000313" key="3">
    <source>
        <dbReference type="Proteomes" id="UP000319771"/>
    </source>
</evidence>
<evidence type="ECO:0000259" key="1">
    <source>
        <dbReference type="Pfam" id="PF13460"/>
    </source>
</evidence>
<organism evidence="2 3">
    <name type="scientific">Eiseniibacteriota bacterium</name>
    <dbReference type="NCBI Taxonomy" id="2212470"/>
    <lineage>
        <taxon>Bacteria</taxon>
        <taxon>Candidatus Eiseniibacteriota</taxon>
    </lineage>
</organism>
<gene>
    <name evidence="2" type="ORF">E6K81_06140</name>
</gene>
<dbReference type="AlphaFoldDB" id="A0A538UAH2"/>
<proteinExistence type="predicted"/>
<sequence>MTSPRAVVTGAYSNIGGAVGRELLARGWRVETLTNHPRPDDPAALAIVPHPLGFEPAALRRVLAGAHLLVNTYWIRFPRSGVTFAHAVRDTRTLLDAARDAGVRRLVQISVSHAGDASDLGYYRGKGQVECLVRESGLSYAIVRPTLVVGPHDVLTHHIAWLLRRLPWFGIPSGPGYRLQPVTLGDVARIVCDAAAGGAALTVDAAGPETFTFREYVGGLARAIGRPLRAFPMPPWAAIACLRPLGWALRDTLLTTEELEGLRRDLLTSPSPPLGTERVGEWIARHGQGFGTRYVNDTIDRFARARRARDAAAHGGA</sequence>
<dbReference type="GO" id="GO:0044877">
    <property type="term" value="F:protein-containing complex binding"/>
    <property type="evidence" value="ECO:0007669"/>
    <property type="project" value="TreeGrafter"/>
</dbReference>
<dbReference type="EMBL" id="VBPB01000089">
    <property type="protein sequence ID" value="TMQ72901.1"/>
    <property type="molecule type" value="Genomic_DNA"/>
</dbReference>
<comment type="caution">
    <text evidence="2">The sequence shown here is derived from an EMBL/GenBank/DDBJ whole genome shotgun (WGS) entry which is preliminary data.</text>
</comment>
<dbReference type="PANTHER" id="PTHR12126:SF11">
    <property type="entry name" value="NADH DEHYDROGENASE [UBIQUINONE] 1 ALPHA SUBCOMPLEX SUBUNIT 9, MITOCHONDRIAL"/>
    <property type="match status" value="1"/>
</dbReference>
<dbReference type="InterPro" id="IPR016040">
    <property type="entry name" value="NAD(P)-bd_dom"/>
</dbReference>